<dbReference type="Pfam" id="PF07222">
    <property type="entry name" value="PBP_sp32"/>
    <property type="match status" value="1"/>
</dbReference>
<evidence type="ECO:0000313" key="11">
    <source>
        <dbReference type="Proteomes" id="UP000694424"/>
    </source>
</evidence>
<comment type="subcellular location">
    <subcellularLocation>
        <location evidence="1">Cytoplasmic vesicle</location>
        <location evidence="1">Secretory vesicle</location>
        <location evidence="1">Acrosome</location>
    </subcellularLocation>
</comment>
<organism evidence="10 11">
    <name type="scientific">Apteryx owenii</name>
    <name type="common">Little spotted kiwi</name>
    <dbReference type="NCBI Taxonomy" id="8824"/>
    <lineage>
        <taxon>Eukaryota</taxon>
        <taxon>Metazoa</taxon>
        <taxon>Chordata</taxon>
        <taxon>Craniata</taxon>
        <taxon>Vertebrata</taxon>
        <taxon>Euteleostomi</taxon>
        <taxon>Archelosauria</taxon>
        <taxon>Archosauria</taxon>
        <taxon>Dinosauria</taxon>
        <taxon>Saurischia</taxon>
        <taxon>Theropoda</taxon>
        <taxon>Coelurosauria</taxon>
        <taxon>Aves</taxon>
        <taxon>Palaeognathae</taxon>
        <taxon>Apterygiformes</taxon>
        <taxon>Apterygidae</taxon>
        <taxon>Apteryx</taxon>
    </lineage>
</organism>
<evidence type="ECO:0000256" key="4">
    <source>
        <dbReference type="ARBA" id="ARBA00022729"/>
    </source>
</evidence>
<evidence type="ECO:0000256" key="1">
    <source>
        <dbReference type="ARBA" id="ARBA00004218"/>
    </source>
</evidence>
<feature type="signal peptide" evidence="9">
    <location>
        <begin position="1"/>
        <end position="21"/>
    </location>
</feature>
<keyword evidence="3" id="KW-0597">Phosphoprotein</keyword>
<sequence>DWGFAKGIYPGLLIWLLPSAAPPVPFPGSPLSNSEYQLFFSNLRPSWKAHVACQLQRNHGCLSPEVLQLDQQENHGRIPEGRAARIHTFPAPMYPRI</sequence>
<evidence type="ECO:0000256" key="6">
    <source>
        <dbReference type="ARBA" id="ARBA00032734"/>
    </source>
</evidence>
<evidence type="ECO:0000256" key="7">
    <source>
        <dbReference type="ARBA" id="ARBA00033453"/>
    </source>
</evidence>
<evidence type="ECO:0000256" key="3">
    <source>
        <dbReference type="ARBA" id="ARBA00022553"/>
    </source>
</evidence>
<evidence type="ECO:0000256" key="8">
    <source>
        <dbReference type="ARBA" id="ARBA00045517"/>
    </source>
</evidence>
<feature type="chain" id="PRO_5034854015" description="Acrosin-binding protein" evidence="9">
    <location>
        <begin position="22"/>
        <end position="97"/>
    </location>
</feature>
<reference evidence="10" key="1">
    <citation type="submission" date="2025-08" db="UniProtKB">
        <authorList>
            <consortium name="Ensembl"/>
        </authorList>
    </citation>
    <scope>IDENTIFICATION</scope>
</reference>
<keyword evidence="5" id="KW-0968">Cytoplasmic vesicle</keyword>
<dbReference type="Ensembl" id="ENSAOWT00000018381.1">
    <property type="protein sequence ID" value="ENSAOWP00000016196.1"/>
    <property type="gene ID" value="ENSAOWG00000011040.1"/>
</dbReference>
<dbReference type="PANTHER" id="PTHR21362:SF1">
    <property type="entry name" value="ACROSIN-BINDING PROTEIN"/>
    <property type="match status" value="1"/>
</dbReference>
<name>A0A8B9PSY1_APTOW</name>
<proteinExistence type="predicted"/>
<evidence type="ECO:0000313" key="10">
    <source>
        <dbReference type="Ensembl" id="ENSAOWP00000016196.1"/>
    </source>
</evidence>
<dbReference type="GO" id="GO:0001669">
    <property type="term" value="C:acrosomal vesicle"/>
    <property type="evidence" value="ECO:0007669"/>
    <property type="project" value="UniProtKB-SubCell"/>
</dbReference>
<protein>
    <recommendedName>
        <fullName evidence="2">Acrosin-binding protein</fullName>
    </recommendedName>
    <alternativeName>
        <fullName evidence="6">Acrosin-binding protein, 60 kDa form</fullName>
    </alternativeName>
    <alternativeName>
        <fullName evidence="7">Proacrosin-binding protein sp32</fullName>
    </alternativeName>
</protein>
<evidence type="ECO:0000256" key="5">
    <source>
        <dbReference type="ARBA" id="ARBA00023329"/>
    </source>
</evidence>
<reference evidence="10" key="2">
    <citation type="submission" date="2025-09" db="UniProtKB">
        <authorList>
            <consortium name="Ensembl"/>
        </authorList>
    </citation>
    <scope>IDENTIFICATION</scope>
</reference>
<dbReference type="InterPro" id="IPR009865">
    <property type="entry name" value="Proacrosin-bd"/>
</dbReference>
<dbReference type="PANTHER" id="PTHR21362">
    <property type="entry name" value="ACROSIN-BINDING PROTEIN"/>
    <property type="match status" value="1"/>
</dbReference>
<evidence type="ECO:0000256" key="2">
    <source>
        <dbReference type="ARBA" id="ARBA00018940"/>
    </source>
</evidence>
<dbReference type="AlphaFoldDB" id="A0A8B9PSY1"/>
<evidence type="ECO:0000256" key="9">
    <source>
        <dbReference type="SAM" id="SignalP"/>
    </source>
</evidence>
<comment type="function">
    <text evidence="8">Acrosomal protein that maintains proacrosin (pro-ACR) as an enzymatically inactive zymogen in the acrosome. Involved also in the acrosome formation.</text>
</comment>
<dbReference type="GO" id="GO:0005634">
    <property type="term" value="C:nucleus"/>
    <property type="evidence" value="ECO:0007669"/>
    <property type="project" value="TreeGrafter"/>
</dbReference>
<dbReference type="Proteomes" id="UP000694424">
    <property type="component" value="Unplaced"/>
</dbReference>
<keyword evidence="11" id="KW-1185">Reference proteome</keyword>
<keyword evidence="4 9" id="KW-0732">Signal</keyword>
<accession>A0A8B9PSY1</accession>